<evidence type="ECO:0000256" key="3">
    <source>
        <dbReference type="ARBA" id="ARBA00023145"/>
    </source>
</evidence>
<comment type="caution">
    <text evidence="4">The sequence shown here is derived from an EMBL/GenBank/DDBJ whole genome shotgun (WGS) entry which is preliminary data.</text>
</comment>
<gene>
    <name evidence="4" type="ORF">S01H4_39995</name>
</gene>
<proteinExistence type="predicted"/>
<dbReference type="PANTHER" id="PTHR43199">
    <property type="entry name" value="GLUTATHIONE HYDROLASE"/>
    <property type="match status" value="1"/>
</dbReference>
<dbReference type="SUPFAM" id="SSF56235">
    <property type="entry name" value="N-terminal nucleophile aminohydrolases (Ntn hydrolases)"/>
    <property type="match status" value="1"/>
</dbReference>
<dbReference type="InterPro" id="IPR043137">
    <property type="entry name" value="GGT_ssub_C"/>
</dbReference>
<dbReference type="AlphaFoldDB" id="X1C6A9"/>
<dbReference type="Gene3D" id="3.60.20.40">
    <property type="match status" value="1"/>
</dbReference>
<dbReference type="EMBL" id="BART01021735">
    <property type="protein sequence ID" value="GAH03591.1"/>
    <property type="molecule type" value="Genomic_DNA"/>
</dbReference>
<reference evidence="4" key="1">
    <citation type="journal article" date="2014" name="Front. Microbiol.">
        <title>High frequency of phylogenetically diverse reductive dehalogenase-homologous genes in deep subseafloor sedimentary metagenomes.</title>
        <authorList>
            <person name="Kawai M."/>
            <person name="Futagami T."/>
            <person name="Toyoda A."/>
            <person name="Takaki Y."/>
            <person name="Nishi S."/>
            <person name="Hori S."/>
            <person name="Arai W."/>
            <person name="Tsubouchi T."/>
            <person name="Morono Y."/>
            <person name="Uchiyama I."/>
            <person name="Ito T."/>
            <person name="Fujiyama A."/>
            <person name="Inagaki F."/>
            <person name="Takami H."/>
        </authorList>
    </citation>
    <scope>NUCLEOTIDE SEQUENCE</scope>
    <source>
        <strain evidence="4">Expedition CK06-06</strain>
    </source>
</reference>
<dbReference type="InterPro" id="IPR051792">
    <property type="entry name" value="GGT_bact"/>
</dbReference>
<accession>X1C6A9</accession>
<keyword evidence="1" id="KW-0808">Transferase</keyword>
<keyword evidence="3" id="KW-0865">Zymogen</keyword>
<evidence type="ECO:0000256" key="2">
    <source>
        <dbReference type="ARBA" id="ARBA00022801"/>
    </source>
</evidence>
<dbReference type="GO" id="GO:0016787">
    <property type="term" value="F:hydrolase activity"/>
    <property type="evidence" value="ECO:0007669"/>
    <property type="project" value="UniProtKB-KW"/>
</dbReference>
<evidence type="ECO:0008006" key="5">
    <source>
        <dbReference type="Google" id="ProtNLM"/>
    </source>
</evidence>
<protein>
    <recommendedName>
        <fullName evidence="5">Gamma-glutamyltransferase</fullName>
    </recommendedName>
</protein>
<evidence type="ECO:0000313" key="4">
    <source>
        <dbReference type="EMBL" id="GAH03591.1"/>
    </source>
</evidence>
<sequence length="114" mass="12155">MRAAVGTPGGHTIGQTVPQIVMNLIDFKMNIQAAVAAPRVSFKEPDLLLVEEGINKEVLNKLKSIGHKLRVLKKPEGIGNAHGLAIEYDAEGNPLRFFGGTDPRGEGKATGAKK</sequence>
<organism evidence="4">
    <name type="scientific">marine sediment metagenome</name>
    <dbReference type="NCBI Taxonomy" id="412755"/>
    <lineage>
        <taxon>unclassified sequences</taxon>
        <taxon>metagenomes</taxon>
        <taxon>ecological metagenomes</taxon>
    </lineage>
</organism>
<name>X1C6A9_9ZZZZ</name>
<dbReference type="Pfam" id="PF01019">
    <property type="entry name" value="G_glu_transpept"/>
    <property type="match status" value="1"/>
</dbReference>
<dbReference type="GO" id="GO:0016740">
    <property type="term" value="F:transferase activity"/>
    <property type="evidence" value="ECO:0007669"/>
    <property type="project" value="UniProtKB-KW"/>
</dbReference>
<dbReference type="PANTHER" id="PTHR43199:SF1">
    <property type="entry name" value="GLUTATHIONE HYDROLASE PROENZYME"/>
    <property type="match status" value="1"/>
</dbReference>
<evidence type="ECO:0000256" key="1">
    <source>
        <dbReference type="ARBA" id="ARBA00022679"/>
    </source>
</evidence>
<dbReference type="InterPro" id="IPR029055">
    <property type="entry name" value="Ntn_hydrolases_N"/>
</dbReference>
<keyword evidence="2" id="KW-0378">Hydrolase</keyword>